<protein>
    <submittedName>
        <fullName evidence="1">DUF4089 domain-containing protein</fullName>
    </submittedName>
</protein>
<dbReference type="EMBL" id="QUSW01000012">
    <property type="protein sequence ID" value="RQP21224.1"/>
    <property type="molecule type" value="Genomic_DNA"/>
</dbReference>
<dbReference type="RefSeq" id="WP_124543848.1">
    <property type="nucleotide sequence ID" value="NZ_QUSW01000012.1"/>
</dbReference>
<dbReference type="OrthoDB" id="9155274at2"/>
<reference evidence="1 2" key="2">
    <citation type="submission" date="2018-12" db="EMBL/GenBank/DDBJ databases">
        <title>Rhizobacter gummiphilus sp. nov., a rubber-degrading bacterium isolated from the soil of a botanical garden in Japan.</title>
        <authorList>
            <person name="Shunsuke S.S."/>
        </authorList>
    </citation>
    <scope>NUCLEOTIDE SEQUENCE [LARGE SCALE GENOMIC DNA]</scope>
    <source>
        <strain evidence="1 2">S-16</strain>
    </source>
</reference>
<organism evidence="1 2">
    <name type="scientific">Piscinibacter terrae</name>
    <dbReference type="NCBI Taxonomy" id="2496871"/>
    <lineage>
        <taxon>Bacteria</taxon>
        <taxon>Pseudomonadati</taxon>
        <taxon>Pseudomonadota</taxon>
        <taxon>Betaproteobacteria</taxon>
        <taxon>Burkholderiales</taxon>
        <taxon>Sphaerotilaceae</taxon>
        <taxon>Piscinibacter</taxon>
    </lineage>
</organism>
<name>A0A3N7HGT8_9BURK</name>
<reference evidence="1 2" key="1">
    <citation type="submission" date="2018-08" db="EMBL/GenBank/DDBJ databases">
        <authorList>
            <person name="Khan S.A."/>
            <person name="Jeon C.O."/>
            <person name="Chun B.H."/>
            <person name="Jeong S.E."/>
        </authorList>
    </citation>
    <scope>NUCLEOTIDE SEQUENCE [LARGE SCALE GENOMIC DNA]</scope>
    <source>
        <strain evidence="1 2">S-16</strain>
    </source>
</reference>
<evidence type="ECO:0000313" key="1">
    <source>
        <dbReference type="EMBL" id="RQP21224.1"/>
    </source>
</evidence>
<sequence>MSVDAVPDHVLDYVRAASLMLDLTLDAAQMQRVAVHLERTQAMAQALAAAELAAHDEPAEIFCPAPFPSEENVP</sequence>
<dbReference type="Proteomes" id="UP000267464">
    <property type="component" value="Unassembled WGS sequence"/>
</dbReference>
<dbReference type="Pfam" id="PF13318">
    <property type="entry name" value="AtzG-like"/>
    <property type="match status" value="1"/>
</dbReference>
<comment type="caution">
    <text evidence="1">The sequence shown here is derived from an EMBL/GenBank/DDBJ whole genome shotgun (WGS) entry which is preliminary data.</text>
</comment>
<accession>A0A3N7HGT8</accession>
<dbReference type="AlphaFoldDB" id="A0A3N7HGT8"/>
<gene>
    <name evidence="1" type="ORF">DZC73_28710</name>
</gene>
<dbReference type="InterPro" id="IPR025148">
    <property type="entry name" value="AtzG-like"/>
</dbReference>
<evidence type="ECO:0000313" key="2">
    <source>
        <dbReference type="Proteomes" id="UP000267464"/>
    </source>
</evidence>
<keyword evidence="2" id="KW-1185">Reference proteome</keyword>
<proteinExistence type="predicted"/>